<sequence length="386" mass="41357">MSTPDAPDWGRWARDPADPGEEAAARPLTPRGVLRAARESGGLAFSLPPVMFVLVPIVFGWIQAPGPTMVLATALLLLYGAMFAATTGIALYPRRVRLIWFALCTGILLVLIPVIGLNVLYMVMFQAMTHVLLLPWRWAVPSMLLMSLAVMAIALVAGQPIAAGFAVMGTIMSWGIGHGIRQQVLQEQLEAAHRRNAVLAVAAERERIGRDLHDLVGHSLTSLTISAQLARRLLESDPEAARAQLEHIETTTRQALADVRATATGMQTVRAATEIASARTVLGTVGIQAEVPTALPPLHEDLAELFGYVIREGVTNIVRHSRATRARITVEEDAVTVADDGIGIPHGASRSGLQGLEARVVLAGGRLRVETSETGTTLRATMDRAA</sequence>
<keyword evidence="5" id="KW-1133">Transmembrane helix</keyword>
<dbReference type="InterPro" id="IPR011712">
    <property type="entry name" value="Sig_transdc_His_kin_sub3_dim/P"/>
</dbReference>
<name>A0A921KPN7_9MICO</name>
<dbReference type="Pfam" id="PF02518">
    <property type="entry name" value="HATPase_c"/>
    <property type="match status" value="1"/>
</dbReference>
<evidence type="ECO:0000256" key="2">
    <source>
        <dbReference type="ARBA" id="ARBA00022777"/>
    </source>
</evidence>
<dbReference type="PANTHER" id="PTHR24421">
    <property type="entry name" value="NITRATE/NITRITE SENSOR PROTEIN NARX-RELATED"/>
    <property type="match status" value="1"/>
</dbReference>
<dbReference type="EMBL" id="DYWO01000095">
    <property type="protein sequence ID" value="HJF48759.1"/>
    <property type="molecule type" value="Genomic_DNA"/>
</dbReference>
<dbReference type="Gene3D" id="1.20.5.1930">
    <property type="match status" value="1"/>
</dbReference>
<dbReference type="Gene3D" id="3.30.565.10">
    <property type="entry name" value="Histidine kinase-like ATPase, C-terminal domain"/>
    <property type="match status" value="1"/>
</dbReference>
<dbReference type="PANTHER" id="PTHR24421:SF63">
    <property type="entry name" value="SENSOR HISTIDINE KINASE DESK"/>
    <property type="match status" value="1"/>
</dbReference>
<keyword evidence="5" id="KW-0472">Membrane</keyword>
<dbReference type="SMART" id="SM00387">
    <property type="entry name" value="HATPase_c"/>
    <property type="match status" value="1"/>
</dbReference>
<dbReference type="AlphaFoldDB" id="A0A921KPN7"/>
<dbReference type="GO" id="GO:0000155">
    <property type="term" value="F:phosphorelay sensor kinase activity"/>
    <property type="evidence" value="ECO:0007669"/>
    <property type="project" value="InterPro"/>
</dbReference>
<dbReference type="Proteomes" id="UP000775129">
    <property type="component" value="Unassembled WGS sequence"/>
</dbReference>
<dbReference type="GO" id="GO:0016020">
    <property type="term" value="C:membrane"/>
    <property type="evidence" value="ECO:0007669"/>
    <property type="project" value="InterPro"/>
</dbReference>
<organism evidence="7 8">
    <name type="scientific">Brachybacterium paraconglomeratum</name>
    <dbReference type="NCBI Taxonomy" id="173362"/>
    <lineage>
        <taxon>Bacteria</taxon>
        <taxon>Bacillati</taxon>
        <taxon>Actinomycetota</taxon>
        <taxon>Actinomycetes</taxon>
        <taxon>Micrococcales</taxon>
        <taxon>Dermabacteraceae</taxon>
        <taxon>Brachybacterium</taxon>
    </lineage>
</organism>
<protein>
    <submittedName>
        <fullName evidence="7">Histidine kinase</fullName>
    </submittedName>
</protein>
<keyword evidence="5" id="KW-0812">Transmembrane</keyword>
<feature type="domain" description="Histidine kinase/HSP90-like ATPase" evidence="6">
    <location>
        <begin position="301"/>
        <end position="386"/>
    </location>
</feature>
<feature type="transmembrane region" description="Helical" evidence="5">
    <location>
        <begin position="68"/>
        <end position="91"/>
    </location>
</feature>
<evidence type="ECO:0000259" key="6">
    <source>
        <dbReference type="SMART" id="SM00387"/>
    </source>
</evidence>
<evidence type="ECO:0000256" key="5">
    <source>
        <dbReference type="SAM" id="Phobius"/>
    </source>
</evidence>
<keyword evidence="3" id="KW-0902">Two-component regulatory system</keyword>
<reference evidence="7" key="2">
    <citation type="submission" date="2021-09" db="EMBL/GenBank/DDBJ databases">
        <authorList>
            <person name="Gilroy R."/>
        </authorList>
    </citation>
    <scope>NUCLEOTIDE SEQUENCE</scope>
    <source>
        <strain evidence="7">1647</strain>
    </source>
</reference>
<feature type="transmembrane region" description="Helical" evidence="5">
    <location>
        <begin position="144"/>
        <end position="171"/>
    </location>
</feature>
<keyword evidence="2 7" id="KW-0418">Kinase</keyword>
<dbReference type="CDD" id="cd16917">
    <property type="entry name" value="HATPase_UhpB-NarQ-NarX-like"/>
    <property type="match status" value="1"/>
</dbReference>
<proteinExistence type="predicted"/>
<reference evidence="7" key="1">
    <citation type="journal article" date="2021" name="PeerJ">
        <title>Extensive microbial diversity within the chicken gut microbiome revealed by metagenomics and culture.</title>
        <authorList>
            <person name="Gilroy R."/>
            <person name="Ravi A."/>
            <person name="Getino M."/>
            <person name="Pursley I."/>
            <person name="Horton D.L."/>
            <person name="Alikhan N.F."/>
            <person name="Baker D."/>
            <person name="Gharbi K."/>
            <person name="Hall N."/>
            <person name="Watson M."/>
            <person name="Adriaenssens E.M."/>
            <person name="Foster-Nyarko E."/>
            <person name="Jarju S."/>
            <person name="Secka A."/>
            <person name="Antonio M."/>
            <person name="Oren A."/>
            <person name="Chaudhuri R.R."/>
            <person name="La Ragione R."/>
            <person name="Hildebrand F."/>
            <person name="Pallen M.J."/>
        </authorList>
    </citation>
    <scope>NUCLEOTIDE SEQUENCE</scope>
    <source>
        <strain evidence="7">1647</strain>
    </source>
</reference>
<keyword evidence="1" id="KW-0808">Transferase</keyword>
<dbReference type="SUPFAM" id="SSF55874">
    <property type="entry name" value="ATPase domain of HSP90 chaperone/DNA topoisomerase II/histidine kinase"/>
    <property type="match status" value="1"/>
</dbReference>
<dbReference type="InterPro" id="IPR050482">
    <property type="entry name" value="Sensor_HK_TwoCompSys"/>
</dbReference>
<evidence type="ECO:0000256" key="4">
    <source>
        <dbReference type="SAM" id="MobiDB-lite"/>
    </source>
</evidence>
<dbReference type="InterPro" id="IPR036890">
    <property type="entry name" value="HATPase_C_sf"/>
</dbReference>
<comment type="caution">
    <text evidence="7">The sequence shown here is derived from an EMBL/GenBank/DDBJ whole genome shotgun (WGS) entry which is preliminary data.</text>
</comment>
<evidence type="ECO:0000313" key="8">
    <source>
        <dbReference type="Proteomes" id="UP000775129"/>
    </source>
</evidence>
<evidence type="ECO:0000256" key="3">
    <source>
        <dbReference type="ARBA" id="ARBA00023012"/>
    </source>
</evidence>
<dbReference type="Pfam" id="PF07730">
    <property type="entry name" value="HisKA_3"/>
    <property type="match status" value="1"/>
</dbReference>
<accession>A0A921KPN7</accession>
<evidence type="ECO:0000256" key="1">
    <source>
        <dbReference type="ARBA" id="ARBA00022679"/>
    </source>
</evidence>
<dbReference type="GO" id="GO:0046983">
    <property type="term" value="F:protein dimerization activity"/>
    <property type="evidence" value="ECO:0007669"/>
    <property type="project" value="InterPro"/>
</dbReference>
<gene>
    <name evidence="7" type="ORF">K8W24_03005</name>
</gene>
<feature type="transmembrane region" description="Helical" evidence="5">
    <location>
        <begin position="41"/>
        <end position="62"/>
    </location>
</feature>
<feature type="transmembrane region" description="Helical" evidence="5">
    <location>
        <begin position="98"/>
        <end position="124"/>
    </location>
</feature>
<evidence type="ECO:0000313" key="7">
    <source>
        <dbReference type="EMBL" id="HJF48759.1"/>
    </source>
</evidence>
<dbReference type="InterPro" id="IPR003594">
    <property type="entry name" value="HATPase_dom"/>
</dbReference>
<feature type="region of interest" description="Disordered" evidence="4">
    <location>
        <begin position="1"/>
        <end position="24"/>
    </location>
</feature>